<dbReference type="Pfam" id="PF00990">
    <property type="entry name" value="GGDEF"/>
    <property type="match status" value="1"/>
</dbReference>
<dbReference type="SUPFAM" id="SSF54631">
    <property type="entry name" value="CBS-domain pair"/>
    <property type="match status" value="2"/>
</dbReference>
<sequence>MIGLCLKDIVCRKDICLNEGATLKQAIDLMESNGKGVVVILKDAIPIGILTERDIVEIVYSGTDINSPAIKYATKNLITTHEAKAIGYALNLMVSNNIRRIIVVDKSGSFIGVITQQDMVKHLEDDFYRSTLKIRHVIEKMQPLIYIDQDSSLNDAIKKMIENKVSAVPILKDSKAVGIITEKDILKVVKNGISLNSLASEFMSHPVITVRLDEPVTHAVEIMNTKNIRRVVVVNSNSTAVAIVTHRDLLRNLESTYTEFIERKLKHTKDILNFLPEMVMEIIDAEEGQAIIWANERALNRFGMTIINKPITDFIPSDKWAIIYGTLCKLGRAENIKVKKDDFIYELSGFFIKTEADLCAGKIQLIIRDITDEVRLYTTDPLTGLYNRRFLNEFLHKELELSKRYHRQLSLAIADIDDFKKLNDTYGHVAGDVVLKAIAKTMLKNVRDSDVVSRYGGEEFVIVMSEIGKETALKAIERLREAISQEKISLFDGSSISITISSGIASYPDDADSSVDLLIAADDRLYKAKREGKNRTIYS</sequence>
<evidence type="ECO:0000313" key="3">
    <source>
        <dbReference type="EMBL" id="GER93978.1"/>
    </source>
</evidence>
<name>A0A5J4KWN2_9ZZZZ</name>
<dbReference type="InterPro" id="IPR000014">
    <property type="entry name" value="PAS"/>
</dbReference>
<comment type="caution">
    <text evidence="3">The sequence shown here is derived from an EMBL/GenBank/DDBJ whole genome shotgun (WGS) entry which is preliminary data.</text>
</comment>
<dbReference type="InterPro" id="IPR046342">
    <property type="entry name" value="CBS_dom_sf"/>
</dbReference>
<dbReference type="InterPro" id="IPR050469">
    <property type="entry name" value="Diguanylate_Cyclase"/>
</dbReference>
<reference evidence="3" key="1">
    <citation type="submission" date="2019-10" db="EMBL/GenBank/DDBJ databases">
        <title>Metagenomic sequencing of thiosulfate-disproportionating enrichment culture.</title>
        <authorList>
            <person name="Umezawa K."/>
            <person name="Kojima H."/>
            <person name="Fukui M."/>
        </authorList>
    </citation>
    <scope>NUCLEOTIDE SEQUENCE</scope>
    <source>
        <strain evidence="3">45J</strain>
    </source>
</reference>
<dbReference type="PANTHER" id="PTHR45138">
    <property type="entry name" value="REGULATORY COMPONENTS OF SENSORY TRANSDUCTION SYSTEM"/>
    <property type="match status" value="1"/>
</dbReference>
<protein>
    <recommendedName>
        <fullName evidence="4">Diguanylate cyclase</fullName>
    </recommendedName>
</protein>
<dbReference type="GO" id="GO:0052621">
    <property type="term" value="F:diguanylate cyclase activity"/>
    <property type="evidence" value="ECO:0007669"/>
    <property type="project" value="TreeGrafter"/>
</dbReference>
<dbReference type="SMART" id="SM00116">
    <property type="entry name" value="CBS"/>
    <property type="match status" value="4"/>
</dbReference>
<organism evidence="3">
    <name type="scientific">hot springs metagenome</name>
    <dbReference type="NCBI Taxonomy" id="433727"/>
    <lineage>
        <taxon>unclassified sequences</taxon>
        <taxon>metagenomes</taxon>
        <taxon>ecological metagenomes</taxon>
    </lineage>
</organism>
<feature type="domain" description="CBS" evidence="2">
    <location>
        <begin position="138"/>
        <end position="195"/>
    </location>
</feature>
<feature type="domain" description="CBS" evidence="2">
    <location>
        <begin position="203"/>
        <end position="259"/>
    </location>
</feature>
<dbReference type="SUPFAM" id="SSF55073">
    <property type="entry name" value="Nucleotide cyclase"/>
    <property type="match status" value="1"/>
</dbReference>
<dbReference type="Gene3D" id="3.10.580.10">
    <property type="entry name" value="CBS-domain"/>
    <property type="match status" value="2"/>
</dbReference>
<evidence type="ECO:0000259" key="2">
    <source>
        <dbReference type="PROSITE" id="PS51371"/>
    </source>
</evidence>
<dbReference type="PANTHER" id="PTHR45138:SF9">
    <property type="entry name" value="DIGUANYLATE CYCLASE DGCM-RELATED"/>
    <property type="match status" value="1"/>
</dbReference>
<dbReference type="InterPro" id="IPR043128">
    <property type="entry name" value="Rev_trsase/Diguanyl_cyclase"/>
</dbReference>
<dbReference type="SMART" id="SM00267">
    <property type="entry name" value="GGDEF"/>
    <property type="match status" value="1"/>
</dbReference>
<dbReference type="AlphaFoldDB" id="A0A5J4KWN2"/>
<evidence type="ECO:0008006" key="4">
    <source>
        <dbReference type="Google" id="ProtNLM"/>
    </source>
</evidence>
<feature type="domain" description="CBS" evidence="2">
    <location>
        <begin position="73"/>
        <end position="131"/>
    </location>
</feature>
<feature type="domain" description="GGDEF" evidence="1">
    <location>
        <begin position="407"/>
        <end position="539"/>
    </location>
</feature>
<dbReference type="InterPro" id="IPR000160">
    <property type="entry name" value="GGDEF_dom"/>
</dbReference>
<dbReference type="EMBL" id="BLAB01000001">
    <property type="protein sequence ID" value="GER93978.1"/>
    <property type="molecule type" value="Genomic_DNA"/>
</dbReference>
<gene>
    <name evidence="3" type="ORF">A45J_1736</name>
</gene>
<dbReference type="InterPro" id="IPR000644">
    <property type="entry name" value="CBS_dom"/>
</dbReference>
<dbReference type="PROSITE" id="PS51371">
    <property type="entry name" value="CBS"/>
    <property type="match status" value="4"/>
</dbReference>
<dbReference type="PROSITE" id="PS50887">
    <property type="entry name" value="GGDEF"/>
    <property type="match status" value="1"/>
</dbReference>
<accession>A0A5J4KWN2</accession>
<feature type="domain" description="CBS" evidence="2">
    <location>
        <begin position="10"/>
        <end position="65"/>
    </location>
</feature>
<dbReference type="InterPro" id="IPR029787">
    <property type="entry name" value="Nucleotide_cyclase"/>
</dbReference>
<dbReference type="FunFam" id="3.30.70.270:FF:000001">
    <property type="entry name" value="Diguanylate cyclase domain protein"/>
    <property type="match status" value="1"/>
</dbReference>
<dbReference type="Gene3D" id="3.30.70.270">
    <property type="match status" value="1"/>
</dbReference>
<dbReference type="NCBIfam" id="TIGR00254">
    <property type="entry name" value="GGDEF"/>
    <property type="match status" value="1"/>
</dbReference>
<proteinExistence type="predicted"/>
<evidence type="ECO:0000259" key="1">
    <source>
        <dbReference type="PROSITE" id="PS50887"/>
    </source>
</evidence>
<dbReference type="Pfam" id="PF00571">
    <property type="entry name" value="CBS"/>
    <property type="match status" value="4"/>
</dbReference>
<dbReference type="CDD" id="cd01949">
    <property type="entry name" value="GGDEF"/>
    <property type="match status" value="1"/>
</dbReference>
<dbReference type="Pfam" id="PF13426">
    <property type="entry name" value="PAS_9"/>
    <property type="match status" value="1"/>
</dbReference>